<accession>A0ABP4XER2</accession>
<dbReference type="PANTHER" id="PTHR48100:SF1">
    <property type="entry name" value="HISTIDINE PHOSPHATASE FAMILY PROTEIN-RELATED"/>
    <property type="match status" value="1"/>
</dbReference>
<organism evidence="1 2">
    <name type="scientific">Leucobacter iarius</name>
    <dbReference type="NCBI Taxonomy" id="333963"/>
    <lineage>
        <taxon>Bacteria</taxon>
        <taxon>Bacillati</taxon>
        <taxon>Actinomycetota</taxon>
        <taxon>Actinomycetes</taxon>
        <taxon>Micrococcales</taxon>
        <taxon>Microbacteriaceae</taxon>
        <taxon>Leucobacter</taxon>
    </lineage>
</organism>
<dbReference type="Proteomes" id="UP001500851">
    <property type="component" value="Unassembled WGS sequence"/>
</dbReference>
<reference evidence="2" key="1">
    <citation type="journal article" date="2019" name="Int. J. Syst. Evol. Microbiol.">
        <title>The Global Catalogue of Microorganisms (GCM) 10K type strain sequencing project: providing services to taxonomists for standard genome sequencing and annotation.</title>
        <authorList>
            <consortium name="The Broad Institute Genomics Platform"/>
            <consortium name="The Broad Institute Genome Sequencing Center for Infectious Disease"/>
            <person name="Wu L."/>
            <person name="Ma J."/>
        </authorList>
    </citation>
    <scope>NUCLEOTIDE SEQUENCE [LARGE SCALE GENOMIC DNA]</scope>
    <source>
        <strain evidence="2">JCM 14736</strain>
    </source>
</reference>
<dbReference type="Pfam" id="PF00300">
    <property type="entry name" value="His_Phos_1"/>
    <property type="match status" value="1"/>
</dbReference>
<keyword evidence="2" id="KW-1185">Reference proteome</keyword>
<dbReference type="SMART" id="SM00855">
    <property type="entry name" value="PGAM"/>
    <property type="match status" value="1"/>
</dbReference>
<dbReference type="RefSeq" id="WP_344027711.1">
    <property type="nucleotide sequence ID" value="NZ_BAAAOB010000001.1"/>
</dbReference>
<dbReference type="InterPro" id="IPR013078">
    <property type="entry name" value="His_Pase_superF_clade-1"/>
</dbReference>
<dbReference type="InterPro" id="IPR050275">
    <property type="entry name" value="PGM_Phosphatase"/>
</dbReference>
<dbReference type="PANTHER" id="PTHR48100">
    <property type="entry name" value="BROAD-SPECIFICITY PHOSPHATASE YOR283W-RELATED"/>
    <property type="match status" value="1"/>
</dbReference>
<dbReference type="Gene3D" id="3.40.50.1240">
    <property type="entry name" value="Phosphoglycerate mutase-like"/>
    <property type="match status" value="1"/>
</dbReference>
<sequence>MSESSVTILLVRHGRTPWNVEGRIQGRTDIELDEQGHLDAVLAAELLRAHAPLRVVSSPLRRAAVTAERIADALDLPSPALDADLTEQGFGIAEGMLWPEFESRFPDGHVPGAESKLDLVARAHRALHAHAVAIDPGGVLVAVSHGALINAVVKRACRRDLSDYPGAAANGSVTRLAWRAGADDPAAAFAFVERVVPLTEPA</sequence>
<protein>
    <recommendedName>
        <fullName evidence="3">Phosphoglycerate mutase</fullName>
    </recommendedName>
</protein>
<gene>
    <name evidence="1" type="ORF">GCM10009768_00340</name>
</gene>
<evidence type="ECO:0008006" key="3">
    <source>
        <dbReference type="Google" id="ProtNLM"/>
    </source>
</evidence>
<evidence type="ECO:0000313" key="1">
    <source>
        <dbReference type="EMBL" id="GAA1775822.1"/>
    </source>
</evidence>
<comment type="caution">
    <text evidence="1">The sequence shown here is derived from an EMBL/GenBank/DDBJ whole genome shotgun (WGS) entry which is preliminary data.</text>
</comment>
<evidence type="ECO:0000313" key="2">
    <source>
        <dbReference type="Proteomes" id="UP001500851"/>
    </source>
</evidence>
<dbReference type="CDD" id="cd07067">
    <property type="entry name" value="HP_PGM_like"/>
    <property type="match status" value="1"/>
</dbReference>
<dbReference type="EMBL" id="BAAAOB010000001">
    <property type="protein sequence ID" value="GAA1775822.1"/>
    <property type="molecule type" value="Genomic_DNA"/>
</dbReference>
<name>A0ABP4XER2_9MICO</name>
<dbReference type="SUPFAM" id="SSF53254">
    <property type="entry name" value="Phosphoglycerate mutase-like"/>
    <property type="match status" value="1"/>
</dbReference>
<dbReference type="InterPro" id="IPR029033">
    <property type="entry name" value="His_PPase_superfam"/>
</dbReference>
<proteinExistence type="predicted"/>